<reference evidence="1 2" key="1">
    <citation type="submission" date="2024-01" db="EMBL/GenBank/DDBJ databases">
        <title>A draft genome for a cacao thread blight-causing isolate of Paramarasmius palmivorus.</title>
        <authorList>
            <person name="Baruah I.K."/>
            <person name="Bukari Y."/>
            <person name="Amoako-Attah I."/>
            <person name="Meinhardt L.W."/>
            <person name="Bailey B.A."/>
            <person name="Cohen S.P."/>
        </authorList>
    </citation>
    <scope>NUCLEOTIDE SEQUENCE [LARGE SCALE GENOMIC DNA]</scope>
    <source>
        <strain evidence="1 2">GH-12</strain>
    </source>
</reference>
<sequence length="882" mass="100764">MTPQALIAMYRAAREEEHSITPRHLSELISIFGRLSLPSDSPQIKNRYVEAMDVQKKESYWGIVDELLVDKEALGYLSNGDRYWRLCSRLAEIQAAKGGMQSRERVSLAVSDAIEQYSFIWRTTKAPDILAPYFDMLLSNMENQGNILTAISQLCELLSVHRQIHPGIIRIVWRIALMKPEVIPNFLKERLLTTLWCNVQTPLQAVKGSRVLATHAFNSSTKRHQPLPIDTQRLSALLTAPVFPFFSVSVPRPLSEWTKSLFENSLSPDHSLTFRWSNLSLLAMYHSVSTSRTLDLPPSLDSSQFTDWHMILMAGILEEIVPNYPSPEKLRGLVRLLWQRWRQAPSEGTRPSLVTRAFVGTCFQLARHTVDPELCHSCFRFALRRILFSVEGMSRSERAQIVSFTNHFVQSFVELPGRRWIDLFQSVDQPSVIMGHHADLFIQSLVSRDIHSAHQLFKHCAHHSIPLSPETHRVLVVASAGSRPSDSISLLNLIPDRDIHEVLSHVLQSLWVCRRQYVRPVLAKTLGDVMLKDFTTKLPPRRLLRPIMHSLSLLIAANAHCAQKAVQIFGTIYKAKPSYFPSDSLRYLLQALLRHRRFRLSMHFARLIGNTPITVMDDLRETLVLHLIRGGATHLARSYHTAGRPRPREVIARFIRCRRRASPDVASEVLPILQTNINDVQTLTFAILILLDGNLPSLARKIMMTSSPRLDMATRTLLVNAYLDHMAQRCRRSPMRNRQALRSLSRTVDFFAQRIGFLPDRITTNIFVKSLLQSRRFGSIQVRALFDHLVRHGLSVANRWRHGHNVPFSTPPLHPTHFQLPLPDTKVTFNKHSRPLLKMFIKALYLRGDIAAAKMVVGILKDEEAADMLRKERQPRGPKARS</sequence>
<name>A0AAW0DIY0_9AGAR</name>
<dbReference type="EMBL" id="JAYKXP010000014">
    <property type="protein sequence ID" value="KAK7051084.1"/>
    <property type="molecule type" value="Genomic_DNA"/>
</dbReference>
<comment type="caution">
    <text evidence="1">The sequence shown here is derived from an EMBL/GenBank/DDBJ whole genome shotgun (WGS) entry which is preliminary data.</text>
</comment>
<keyword evidence="2" id="KW-1185">Reference proteome</keyword>
<gene>
    <name evidence="1" type="ORF">VNI00_005196</name>
</gene>
<dbReference type="AlphaFoldDB" id="A0AAW0DIY0"/>
<accession>A0AAW0DIY0</accession>
<evidence type="ECO:0000313" key="1">
    <source>
        <dbReference type="EMBL" id="KAK7051084.1"/>
    </source>
</evidence>
<proteinExistence type="predicted"/>
<organism evidence="1 2">
    <name type="scientific">Paramarasmius palmivorus</name>
    <dbReference type="NCBI Taxonomy" id="297713"/>
    <lineage>
        <taxon>Eukaryota</taxon>
        <taxon>Fungi</taxon>
        <taxon>Dikarya</taxon>
        <taxon>Basidiomycota</taxon>
        <taxon>Agaricomycotina</taxon>
        <taxon>Agaricomycetes</taxon>
        <taxon>Agaricomycetidae</taxon>
        <taxon>Agaricales</taxon>
        <taxon>Marasmiineae</taxon>
        <taxon>Marasmiaceae</taxon>
        <taxon>Paramarasmius</taxon>
    </lineage>
</organism>
<protein>
    <submittedName>
        <fullName evidence="1">Uncharacterized protein</fullName>
    </submittedName>
</protein>
<dbReference type="Proteomes" id="UP001383192">
    <property type="component" value="Unassembled WGS sequence"/>
</dbReference>
<evidence type="ECO:0000313" key="2">
    <source>
        <dbReference type="Proteomes" id="UP001383192"/>
    </source>
</evidence>